<keyword evidence="1" id="KW-1133">Transmembrane helix</keyword>
<evidence type="ECO:0000313" key="4">
    <source>
        <dbReference type="EMBL" id="NIZ40260.1"/>
    </source>
</evidence>
<evidence type="ECO:0000259" key="3">
    <source>
        <dbReference type="PROSITE" id="PS50885"/>
    </source>
</evidence>
<comment type="caution">
    <text evidence="4">The sequence shown here is derived from an EMBL/GenBank/DDBJ whole genome shotgun (WGS) entry which is preliminary data.</text>
</comment>
<dbReference type="Proteomes" id="UP000711995">
    <property type="component" value="Unassembled WGS sequence"/>
</dbReference>
<evidence type="ECO:0000313" key="5">
    <source>
        <dbReference type="Proteomes" id="UP000711995"/>
    </source>
</evidence>
<feature type="domain" description="HAMP" evidence="3">
    <location>
        <begin position="356"/>
        <end position="409"/>
    </location>
</feature>
<dbReference type="SMART" id="SM00304">
    <property type="entry name" value="HAMP"/>
    <property type="match status" value="1"/>
</dbReference>
<dbReference type="GO" id="GO:0007165">
    <property type="term" value="P:signal transduction"/>
    <property type="evidence" value="ECO:0007669"/>
    <property type="project" value="InterPro"/>
</dbReference>
<protein>
    <submittedName>
        <fullName evidence="4">Methyl-accepting chemotaxis protein</fullName>
    </submittedName>
</protein>
<dbReference type="Pfam" id="PF00672">
    <property type="entry name" value="HAMP"/>
    <property type="match status" value="1"/>
</dbReference>
<dbReference type="InterPro" id="IPR003660">
    <property type="entry name" value="HAMP_dom"/>
</dbReference>
<sequence>MKIKTKVMGSILVSLIIVLIALSIVISAQIRVMFIEQSKDVSRQYSTKIASTVGYQVDNIRGQAKIFSESFTKMPQDLGDRRKWLAEHMKYLSYSQDSIDGVWVIFLPDMFDQLDSGYINDPENFGDDIGRVQVYAENGFVSWLGAPSNHVDHHSEIQYVLRTGEGTILAKAMQSHQYTINIARTGITYMTPIHDIEESGRIIGVLGVEVSLGYFFSPLEYIVPPMENMAYFITNEQFVSIYHSDSSLLGQNWLKHLDSSVQKMIISFFNSEGRKLGEVLDIFIHEEVMEIGGYSMDTQAFFTLLALGGTTHHWLVGVTMPIENLIFGLNDIYQKLLIGSFLIIFMMVIIIYALLKIVFFKLDKTTHAVIKIANEGDLTVLVRVEGHDELSTMAQNFNQFLQSLQKFILQIKEHGRALQQNSVQLGEKIKYTRIDFHKIQESMRELENAVTIQFNTVQNNNETVIDLARDVQSLDQLALTQFTGVQQSSTAIKQMVTMIDRVNRIVKHMADQYKLLQKSGLESRRIEEQVRERIIEMVRGSVKLQEANVTIEEIEHIKPTPWR</sequence>
<dbReference type="GO" id="GO:0016020">
    <property type="term" value="C:membrane"/>
    <property type="evidence" value="ECO:0007669"/>
    <property type="project" value="InterPro"/>
</dbReference>
<dbReference type="AlphaFoldDB" id="A0A968KVW8"/>
<accession>A0A968KVW8</accession>
<dbReference type="SUPFAM" id="SSF58104">
    <property type="entry name" value="Methyl-accepting chemotaxis protein (MCP) signaling domain"/>
    <property type="match status" value="1"/>
</dbReference>
<feature type="transmembrane region" description="Helical" evidence="1">
    <location>
        <begin position="336"/>
        <end position="355"/>
    </location>
</feature>
<dbReference type="PANTHER" id="PTHR32089:SF112">
    <property type="entry name" value="LYSOZYME-LIKE PROTEIN-RELATED"/>
    <property type="match status" value="1"/>
</dbReference>
<dbReference type="PROSITE" id="PS50177">
    <property type="entry name" value="NTF2_DOMAIN"/>
    <property type="match status" value="1"/>
</dbReference>
<dbReference type="PANTHER" id="PTHR32089">
    <property type="entry name" value="METHYL-ACCEPTING CHEMOTAXIS PROTEIN MCPB"/>
    <property type="match status" value="1"/>
</dbReference>
<keyword evidence="1" id="KW-0812">Transmembrane</keyword>
<dbReference type="Gene3D" id="3.30.450.20">
    <property type="entry name" value="PAS domain"/>
    <property type="match status" value="2"/>
</dbReference>
<dbReference type="PROSITE" id="PS50885">
    <property type="entry name" value="HAMP"/>
    <property type="match status" value="1"/>
</dbReference>
<evidence type="ECO:0000256" key="1">
    <source>
        <dbReference type="SAM" id="Phobius"/>
    </source>
</evidence>
<dbReference type="RefSeq" id="WP_167699863.1">
    <property type="nucleotide sequence ID" value="NZ_CP118174.1"/>
</dbReference>
<dbReference type="InterPro" id="IPR018222">
    <property type="entry name" value="Nuclear_transport_factor_2_euk"/>
</dbReference>
<dbReference type="Gene3D" id="1.10.287.950">
    <property type="entry name" value="Methyl-accepting chemotaxis protein"/>
    <property type="match status" value="1"/>
</dbReference>
<gene>
    <name evidence="4" type="ORF">HCT14_01865</name>
</gene>
<organism evidence="4 5">
    <name type="scientific">Entomospira entomophila</name>
    <dbReference type="NCBI Taxonomy" id="2719988"/>
    <lineage>
        <taxon>Bacteria</taxon>
        <taxon>Pseudomonadati</taxon>
        <taxon>Spirochaetota</taxon>
        <taxon>Spirochaetia</taxon>
        <taxon>Spirochaetales</taxon>
        <taxon>Spirochaetaceae</taxon>
        <taxon>Entomospira</taxon>
    </lineage>
</organism>
<keyword evidence="5" id="KW-1185">Reference proteome</keyword>
<name>A0A968KVW8_9SPIO</name>
<reference evidence="4 5" key="1">
    <citation type="submission" date="2020-03" db="EMBL/GenBank/DDBJ databases">
        <title>Spirochaetal bacteria isolated from arthropods constitute a novel genus Entomospira genus novum within the order Spirochaetales.</title>
        <authorList>
            <person name="Grana-Miraglia L."/>
            <person name="Sikutova S."/>
            <person name="Fingerle V."/>
            <person name="Sing A."/>
            <person name="Castillo-Ramirez S."/>
            <person name="Margos G."/>
            <person name="Rudolf I."/>
        </authorList>
    </citation>
    <scope>NUCLEOTIDE SEQUENCE [LARGE SCALE GENOMIC DNA]</scope>
    <source>
        <strain evidence="4 5">BR193</strain>
    </source>
</reference>
<dbReference type="CDD" id="cd06225">
    <property type="entry name" value="HAMP"/>
    <property type="match status" value="1"/>
</dbReference>
<evidence type="ECO:0000259" key="2">
    <source>
        <dbReference type="PROSITE" id="PS50177"/>
    </source>
</evidence>
<dbReference type="EMBL" id="JAATLJ010000001">
    <property type="protein sequence ID" value="NIZ40260.1"/>
    <property type="molecule type" value="Genomic_DNA"/>
</dbReference>
<proteinExistence type="predicted"/>
<keyword evidence="1" id="KW-0472">Membrane</keyword>
<feature type="domain" description="NTF2" evidence="2">
    <location>
        <begin position="102"/>
        <end position="240"/>
    </location>
</feature>